<dbReference type="EMBL" id="FTNE01000014">
    <property type="protein sequence ID" value="SIR06100.1"/>
    <property type="molecule type" value="Genomic_DNA"/>
</dbReference>
<dbReference type="Proteomes" id="UP000186308">
    <property type="component" value="Unassembled WGS sequence"/>
</dbReference>
<organism evidence="2 3">
    <name type="scientific">Acidiphilium rubrum</name>
    <dbReference type="NCBI Taxonomy" id="526"/>
    <lineage>
        <taxon>Bacteria</taxon>
        <taxon>Pseudomonadati</taxon>
        <taxon>Pseudomonadota</taxon>
        <taxon>Alphaproteobacteria</taxon>
        <taxon>Acetobacterales</taxon>
        <taxon>Acidocellaceae</taxon>
        <taxon>Acidiphilium</taxon>
    </lineage>
</organism>
<feature type="region of interest" description="Disordered" evidence="1">
    <location>
        <begin position="66"/>
        <end position="96"/>
    </location>
</feature>
<accession>A0A8G2CLP1</accession>
<protein>
    <submittedName>
        <fullName evidence="2">Uncharacterized protein</fullName>
    </submittedName>
</protein>
<feature type="compositionally biased region" description="Pro residues" evidence="1">
    <location>
        <begin position="79"/>
        <end position="90"/>
    </location>
</feature>
<dbReference type="RefSeq" id="WP_029311877.1">
    <property type="nucleotide sequence ID" value="NZ_FTNE01000014.1"/>
</dbReference>
<dbReference type="AlphaFoldDB" id="A0A8G2CLP1"/>
<proteinExistence type="predicted"/>
<sequence length="219" mass="24936">MTEDQPLPEPTPIQRLAAILDLLLESTAHESVRARVAIPLMIMMWARVDSLARRFVSLFTRKQPRIPTQYPSLQTPRPQTRPRPPKPTPVPKFSRPLEHCPPGGYGWLIENLPGRRTGIAMARAELEHLLTDPAMHQLIAATPALGRILRPLCYALGIERPEQLARPKPEIPHKRTKPRRRPEPYPRGPYAEGALPRPTPFGPENRFWPPWLKPTKMTA</sequence>
<reference evidence="2 3" key="1">
    <citation type="submission" date="2017-01" db="EMBL/GenBank/DDBJ databases">
        <authorList>
            <person name="Varghese N."/>
            <person name="Submissions S."/>
        </authorList>
    </citation>
    <scope>NUCLEOTIDE SEQUENCE [LARGE SCALE GENOMIC DNA]</scope>
    <source>
        <strain evidence="2 3">ATCC 35905</strain>
    </source>
</reference>
<keyword evidence="3" id="KW-1185">Reference proteome</keyword>
<gene>
    <name evidence="2" type="ORF">SAMN05421828_11490</name>
</gene>
<evidence type="ECO:0000313" key="3">
    <source>
        <dbReference type="Proteomes" id="UP000186308"/>
    </source>
</evidence>
<feature type="region of interest" description="Disordered" evidence="1">
    <location>
        <begin position="165"/>
        <end position="219"/>
    </location>
</feature>
<name>A0A8G2CLP1_ACIRU</name>
<evidence type="ECO:0000256" key="1">
    <source>
        <dbReference type="SAM" id="MobiDB-lite"/>
    </source>
</evidence>
<comment type="caution">
    <text evidence="2">The sequence shown here is derived from an EMBL/GenBank/DDBJ whole genome shotgun (WGS) entry which is preliminary data.</text>
</comment>
<evidence type="ECO:0000313" key="2">
    <source>
        <dbReference type="EMBL" id="SIR06100.1"/>
    </source>
</evidence>
<dbReference type="OrthoDB" id="7291563at2"/>